<organism evidence="1 2">
    <name type="scientific">Apiospora aurea</name>
    <dbReference type="NCBI Taxonomy" id="335848"/>
    <lineage>
        <taxon>Eukaryota</taxon>
        <taxon>Fungi</taxon>
        <taxon>Dikarya</taxon>
        <taxon>Ascomycota</taxon>
        <taxon>Pezizomycotina</taxon>
        <taxon>Sordariomycetes</taxon>
        <taxon>Xylariomycetidae</taxon>
        <taxon>Amphisphaeriales</taxon>
        <taxon>Apiosporaceae</taxon>
        <taxon>Apiospora</taxon>
    </lineage>
</organism>
<protein>
    <submittedName>
        <fullName evidence="1">C6 transcription factor</fullName>
    </submittedName>
</protein>
<evidence type="ECO:0000313" key="2">
    <source>
        <dbReference type="Proteomes" id="UP001391051"/>
    </source>
</evidence>
<evidence type="ECO:0000313" key="1">
    <source>
        <dbReference type="EMBL" id="KAK7966258.1"/>
    </source>
</evidence>
<comment type="caution">
    <text evidence="1">The sequence shown here is derived from an EMBL/GenBank/DDBJ whole genome shotgun (WGS) entry which is preliminary data.</text>
</comment>
<accession>A0ABR1QUY1</accession>
<dbReference type="GeneID" id="92069819"/>
<proteinExistence type="predicted"/>
<dbReference type="EMBL" id="JAQQWE010000001">
    <property type="protein sequence ID" value="KAK7966258.1"/>
    <property type="molecule type" value="Genomic_DNA"/>
</dbReference>
<dbReference type="RefSeq" id="XP_066705650.1">
    <property type="nucleotide sequence ID" value="XM_066836757.1"/>
</dbReference>
<reference evidence="1 2" key="1">
    <citation type="submission" date="2023-01" db="EMBL/GenBank/DDBJ databases">
        <title>Analysis of 21 Apiospora genomes using comparative genomics revels a genus with tremendous synthesis potential of carbohydrate active enzymes and secondary metabolites.</title>
        <authorList>
            <person name="Sorensen T."/>
        </authorList>
    </citation>
    <scope>NUCLEOTIDE SEQUENCE [LARGE SCALE GENOMIC DNA]</scope>
    <source>
        <strain evidence="1 2">CBS 24483</strain>
    </source>
</reference>
<gene>
    <name evidence="1" type="ORF">PG986_000535</name>
</gene>
<dbReference type="Proteomes" id="UP001391051">
    <property type="component" value="Unassembled WGS sequence"/>
</dbReference>
<keyword evidence="2" id="KW-1185">Reference proteome</keyword>
<name>A0ABR1QUY1_9PEZI</name>
<sequence length="273" mass="31415">MDGLAFRHNIVRFYTICSIVTKHRTNALFSLMKNMYSTEAELPHQARGRISPEAKQRMASRFPQFLHLIERFDVRPSVQDPDDEYGWTIVALPWEALRYLDTNQYGEALLLCKTKITPAIARWVVEHLDLPAESFTLILDGDPISQLSAKIFHESLGEPRSFVVTFTLGDPEEIIEIWRGLPKRDPFLPVDDPIDSWQSEWYSAWENDTGDTDISPEEAQIWQSYPIFYQTVAPLPDWSDLAMENGNNVDDGFLSADPNDDGWNSQDWTLEFA</sequence>